<dbReference type="Pfam" id="PF24626">
    <property type="entry name" value="SH3_Tf2-1"/>
    <property type="match status" value="1"/>
</dbReference>
<reference evidence="2 3" key="1">
    <citation type="submission" date="2016-03" db="EMBL/GenBank/DDBJ databases">
        <title>Comparative genomics of the ectomycorrhizal sister species Rhizopogon vinicolor and Rhizopogon vesiculosus (Basidiomycota: Boletales) reveals a divergence of the mating type B locus.</title>
        <authorList>
            <person name="Mujic A.B."/>
            <person name="Kuo A."/>
            <person name="Tritt A."/>
            <person name="Lipzen A."/>
            <person name="Chen C."/>
            <person name="Johnson J."/>
            <person name="Sharma A."/>
            <person name="Barry K."/>
            <person name="Grigoriev I.V."/>
            <person name="Spatafora J.W."/>
        </authorList>
    </citation>
    <scope>NUCLEOTIDE SEQUENCE [LARGE SCALE GENOMIC DNA]</scope>
    <source>
        <strain evidence="2 3">AM-OR11-056</strain>
    </source>
</reference>
<proteinExistence type="predicted"/>
<keyword evidence="3" id="KW-1185">Reference proteome</keyword>
<evidence type="ECO:0000313" key="3">
    <source>
        <dbReference type="Proteomes" id="UP000183567"/>
    </source>
</evidence>
<dbReference type="InterPro" id="IPR056924">
    <property type="entry name" value="SH3_Tf2-1"/>
</dbReference>
<comment type="caution">
    <text evidence="2">The sequence shown here is derived from an EMBL/GenBank/DDBJ whole genome shotgun (WGS) entry which is preliminary data.</text>
</comment>
<accession>A0A1J8Q6L0</accession>
<feature type="domain" description="Tf2-1-like SH3-like" evidence="1">
    <location>
        <begin position="90"/>
        <end position="153"/>
    </location>
</feature>
<evidence type="ECO:0000313" key="2">
    <source>
        <dbReference type="EMBL" id="OJA16295.1"/>
    </source>
</evidence>
<dbReference type="Proteomes" id="UP000183567">
    <property type="component" value="Unassembled WGS sequence"/>
</dbReference>
<organism evidence="2 3">
    <name type="scientific">Rhizopogon vesiculosus</name>
    <dbReference type="NCBI Taxonomy" id="180088"/>
    <lineage>
        <taxon>Eukaryota</taxon>
        <taxon>Fungi</taxon>
        <taxon>Dikarya</taxon>
        <taxon>Basidiomycota</taxon>
        <taxon>Agaricomycotina</taxon>
        <taxon>Agaricomycetes</taxon>
        <taxon>Agaricomycetidae</taxon>
        <taxon>Boletales</taxon>
        <taxon>Suillineae</taxon>
        <taxon>Rhizopogonaceae</taxon>
        <taxon>Rhizopogon</taxon>
    </lineage>
</organism>
<dbReference type="STRING" id="180088.A0A1J8Q6L0"/>
<evidence type="ECO:0000259" key="1">
    <source>
        <dbReference type="Pfam" id="PF24626"/>
    </source>
</evidence>
<sequence length="153" mass="17560">MHKDLQEAYIPSCNECQRNKSPMTRPVGPLHPLPIPDACGDSVTVDFIVFVERLHLDLHKARDNLLASWIMQVSSANKSRSDEPRLAVDDLVLLSTKHRWRDYMRKGDGRVAKFMPRFDGPYRIVEARPETSTYTLDLPSMPNIFPTFHVSQL</sequence>
<protein>
    <recommendedName>
        <fullName evidence="1">Tf2-1-like SH3-like domain-containing protein</fullName>
    </recommendedName>
</protein>
<name>A0A1J8Q6L0_9AGAM</name>
<dbReference type="OrthoDB" id="3268967at2759"/>
<dbReference type="AlphaFoldDB" id="A0A1J8Q6L0"/>
<gene>
    <name evidence="2" type="ORF">AZE42_09403</name>
</gene>
<dbReference type="EMBL" id="LVVM01002663">
    <property type="protein sequence ID" value="OJA16295.1"/>
    <property type="molecule type" value="Genomic_DNA"/>
</dbReference>